<dbReference type="Proteomes" id="UP001236369">
    <property type="component" value="Unassembled WGS sequence"/>
</dbReference>
<dbReference type="RefSeq" id="WP_238252609.1">
    <property type="nucleotide sequence ID" value="NZ_BPQX01000056.1"/>
</dbReference>
<organism evidence="1 2">
    <name type="scientific">Methylobacterium persicinum</name>
    <dbReference type="NCBI Taxonomy" id="374426"/>
    <lineage>
        <taxon>Bacteria</taxon>
        <taxon>Pseudomonadati</taxon>
        <taxon>Pseudomonadota</taxon>
        <taxon>Alphaproteobacteria</taxon>
        <taxon>Hyphomicrobiales</taxon>
        <taxon>Methylobacteriaceae</taxon>
        <taxon>Methylobacterium</taxon>
    </lineage>
</organism>
<comment type="caution">
    <text evidence="1">The sequence shown here is derived from an EMBL/GenBank/DDBJ whole genome shotgun (WGS) entry which is preliminary data.</text>
</comment>
<evidence type="ECO:0000313" key="2">
    <source>
        <dbReference type="Proteomes" id="UP001236369"/>
    </source>
</evidence>
<gene>
    <name evidence="1" type="ORF">QO016_002481</name>
</gene>
<proteinExistence type="predicted"/>
<sequence length="123" mass="12676">MHFAFPDVCLVPGPFGPIPMPFPNIAQTPMAMPNQQKVMLMGMPSHNLMTKTALSQGDEAGTMGGVVSHTGMGPACGAMGSSNVILCGAPVAKFGMPTKQNGTVPNAVGMTIAPSQTKVMSMR</sequence>
<name>A0ABU0HKY9_9HYPH</name>
<evidence type="ECO:0008006" key="3">
    <source>
        <dbReference type="Google" id="ProtNLM"/>
    </source>
</evidence>
<dbReference type="EMBL" id="JAUSVV010000004">
    <property type="protein sequence ID" value="MDQ0442984.1"/>
    <property type="molecule type" value="Genomic_DNA"/>
</dbReference>
<evidence type="ECO:0000313" key="1">
    <source>
        <dbReference type="EMBL" id="MDQ0442984.1"/>
    </source>
</evidence>
<dbReference type="Pfam" id="PF13665">
    <property type="entry name" value="Tox-PAAR-like"/>
    <property type="match status" value="1"/>
</dbReference>
<reference evidence="1 2" key="1">
    <citation type="submission" date="2023-07" db="EMBL/GenBank/DDBJ databases">
        <title>Genomic Encyclopedia of Type Strains, Phase IV (KMG-IV): sequencing the most valuable type-strain genomes for metagenomic binning, comparative biology and taxonomic classification.</title>
        <authorList>
            <person name="Goeker M."/>
        </authorList>
    </citation>
    <scope>NUCLEOTIDE SEQUENCE [LARGE SCALE GENOMIC DNA]</scope>
    <source>
        <strain evidence="1 2">DSM 19562</strain>
    </source>
</reference>
<protein>
    <recommendedName>
        <fullName evidence="3">Tox-PAAR-like domain-containing protein</fullName>
    </recommendedName>
</protein>
<keyword evidence="2" id="KW-1185">Reference proteome</keyword>
<accession>A0ABU0HKY9</accession>